<keyword evidence="2" id="KW-1185">Reference proteome</keyword>
<dbReference type="eggNOG" id="ENOG50318DB">
    <property type="taxonomic scope" value="Bacteria"/>
</dbReference>
<dbReference type="AlphaFoldDB" id="E1JUT3"/>
<reference evidence="1 2" key="1">
    <citation type="submission" date="2010-08" db="EMBL/GenBank/DDBJ databases">
        <title>The draft genome of Desulfovibrio fructosovorans JJ.</title>
        <authorList>
            <consortium name="US DOE Joint Genome Institute (JGI-PGF)"/>
            <person name="Lucas S."/>
            <person name="Copeland A."/>
            <person name="Lapidus A."/>
            <person name="Cheng J.-F."/>
            <person name="Bruce D."/>
            <person name="Goodwin L."/>
            <person name="Pitluck S."/>
            <person name="Land M.L."/>
            <person name="Hauser L."/>
            <person name="Chang Y.-J."/>
            <person name="Jeffries C."/>
            <person name="Wall J.D."/>
            <person name="Stahl D.A."/>
            <person name="Arkin A.P."/>
            <person name="Dehal P."/>
            <person name="Stolyar S.M."/>
            <person name="Hazen T.C."/>
            <person name="Woyke T.J."/>
        </authorList>
    </citation>
    <scope>NUCLEOTIDE SEQUENCE [LARGE SCALE GENOMIC DNA]</scope>
    <source>
        <strain evidence="1 2">JJ</strain>
    </source>
</reference>
<organism evidence="1 2">
    <name type="scientific">Solidesulfovibrio fructosivorans JJ]</name>
    <dbReference type="NCBI Taxonomy" id="596151"/>
    <lineage>
        <taxon>Bacteria</taxon>
        <taxon>Pseudomonadati</taxon>
        <taxon>Thermodesulfobacteriota</taxon>
        <taxon>Desulfovibrionia</taxon>
        <taxon>Desulfovibrionales</taxon>
        <taxon>Desulfovibrionaceae</taxon>
        <taxon>Solidesulfovibrio</taxon>
    </lineage>
</organism>
<name>E1JUT3_SOLFR</name>
<dbReference type="OrthoDB" id="5458512at2"/>
<accession>E1JUT3</accession>
<gene>
    <name evidence="1" type="ORF">DesfrDRAFT_1382</name>
</gene>
<proteinExistence type="predicted"/>
<dbReference type="EMBL" id="AECZ01000007">
    <property type="protein sequence ID" value="EFL51847.1"/>
    <property type="molecule type" value="Genomic_DNA"/>
</dbReference>
<dbReference type="Proteomes" id="UP000006250">
    <property type="component" value="Unassembled WGS sequence"/>
</dbReference>
<sequence length="75" mass="8493">MDVQGPFFTLAKAAEYCGYKSPEHFAELLRGYVVPKFGPKRNRYARSVLDAFMADPEAFEKFPSASRYVPKKVVA</sequence>
<protein>
    <recommendedName>
        <fullName evidence="3">DNA-binding protein</fullName>
    </recommendedName>
</protein>
<dbReference type="RefSeq" id="WP_005992384.1">
    <property type="nucleotide sequence ID" value="NZ_AECZ01000007.1"/>
</dbReference>
<evidence type="ECO:0000313" key="2">
    <source>
        <dbReference type="Proteomes" id="UP000006250"/>
    </source>
</evidence>
<evidence type="ECO:0008006" key="3">
    <source>
        <dbReference type="Google" id="ProtNLM"/>
    </source>
</evidence>
<evidence type="ECO:0000313" key="1">
    <source>
        <dbReference type="EMBL" id="EFL51847.1"/>
    </source>
</evidence>
<comment type="caution">
    <text evidence="1">The sequence shown here is derived from an EMBL/GenBank/DDBJ whole genome shotgun (WGS) entry which is preliminary data.</text>
</comment>